<name>A0AAN8YEG3_SOLBU</name>
<accession>A0AAN8YEG3</accession>
<evidence type="ECO:0000313" key="2">
    <source>
        <dbReference type="EMBL" id="KAK6789447.1"/>
    </source>
</evidence>
<gene>
    <name evidence="2" type="ORF">RDI58_013246</name>
</gene>
<feature type="region of interest" description="Disordered" evidence="1">
    <location>
        <begin position="27"/>
        <end position="48"/>
    </location>
</feature>
<protein>
    <submittedName>
        <fullName evidence="2">Uncharacterized protein</fullName>
    </submittedName>
</protein>
<dbReference type="Proteomes" id="UP001371456">
    <property type="component" value="Unassembled WGS sequence"/>
</dbReference>
<comment type="caution">
    <text evidence="2">The sequence shown here is derived from an EMBL/GenBank/DDBJ whole genome shotgun (WGS) entry which is preliminary data.</text>
</comment>
<proteinExistence type="predicted"/>
<evidence type="ECO:0000313" key="3">
    <source>
        <dbReference type="Proteomes" id="UP001371456"/>
    </source>
</evidence>
<evidence type="ECO:0000256" key="1">
    <source>
        <dbReference type="SAM" id="MobiDB-lite"/>
    </source>
</evidence>
<feature type="compositionally biased region" description="Basic and acidic residues" evidence="1">
    <location>
        <begin position="30"/>
        <end position="48"/>
    </location>
</feature>
<reference evidence="2 3" key="1">
    <citation type="submission" date="2024-02" db="EMBL/GenBank/DDBJ databases">
        <title>de novo genome assembly of Solanum bulbocastanum strain 11H21.</title>
        <authorList>
            <person name="Hosaka A.J."/>
        </authorList>
    </citation>
    <scope>NUCLEOTIDE SEQUENCE [LARGE SCALE GENOMIC DNA]</scope>
    <source>
        <tissue evidence="2">Young leaves</tissue>
    </source>
</reference>
<dbReference type="AlphaFoldDB" id="A0AAN8YEG3"/>
<organism evidence="2 3">
    <name type="scientific">Solanum bulbocastanum</name>
    <name type="common">Wild potato</name>
    <dbReference type="NCBI Taxonomy" id="147425"/>
    <lineage>
        <taxon>Eukaryota</taxon>
        <taxon>Viridiplantae</taxon>
        <taxon>Streptophyta</taxon>
        <taxon>Embryophyta</taxon>
        <taxon>Tracheophyta</taxon>
        <taxon>Spermatophyta</taxon>
        <taxon>Magnoliopsida</taxon>
        <taxon>eudicotyledons</taxon>
        <taxon>Gunneridae</taxon>
        <taxon>Pentapetalae</taxon>
        <taxon>asterids</taxon>
        <taxon>lamiids</taxon>
        <taxon>Solanales</taxon>
        <taxon>Solanaceae</taxon>
        <taxon>Solanoideae</taxon>
        <taxon>Solaneae</taxon>
        <taxon>Solanum</taxon>
    </lineage>
</organism>
<dbReference type="EMBL" id="JBANQN010000005">
    <property type="protein sequence ID" value="KAK6789447.1"/>
    <property type="molecule type" value="Genomic_DNA"/>
</dbReference>
<keyword evidence="3" id="KW-1185">Reference proteome</keyword>
<sequence>MMVCVGGSSSIFRICVRVYLWGCDIMNPSNEEKGKGNGEKSPRNQKAREKKIIIMNEIVGVISLENSKEKEI</sequence>